<feature type="domain" description="C2H2-type" evidence="14">
    <location>
        <begin position="306"/>
        <end position="333"/>
    </location>
</feature>
<evidence type="ECO:0000256" key="3">
    <source>
        <dbReference type="ARBA" id="ARBA00022723"/>
    </source>
</evidence>
<comment type="caution">
    <text evidence="17">The sequence shown here is derived from an EMBL/GenBank/DDBJ whole genome shotgun (WGS) entry which is preliminary data.</text>
</comment>
<gene>
    <name evidence="17" type="ORF">U0070_000985</name>
</gene>
<evidence type="ECO:0000256" key="1">
    <source>
        <dbReference type="ARBA" id="ARBA00004123"/>
    </source>
</evidence>
<evidence type="ECO:0008006" key="19">
    <source>
        <dbReference type="Google" id="ProtNLM"/>
    </source>
</evidence>
<evidence type="ECO:0000256" key="13">
    <source>
        <dbReference type="SAM" id="MobiDB-lite"/>
    </source>
</evidence>
<evidence type="ECO:0000256" key="4">
    <source>
        <dbReference type="ARBA" id="ARBA00022737"/>
    </source>
</evidence>
<dbReference type="PROSITE" id="PS00028">
    <property type="entry name" value="ZINC_FINGER_C2H2_1"/>
    <property type="match status" value="5"/>
</dbReference>
<feature type="domain" description="C2H2-type" evidence="14">
    <location>
        <begin position="362"/>
        <end position="389"/>
    </location>
</feature>
<dbReference type="InterPro" id="IPR036051">
    <property type="entry name" value="KRAB_dom_sf"/>
</dbReference>
<dbReference type="FunFam" id="3.30.160.60:FF:000200">
    <property type="entry name" value="zinc finger protein 510 isoform X2"/>
    <property type="match status" value="1"/>
</dbReference>
<dbReference type="InterPro" id="IPR038269">
    <property type="entry name" value="SCAN_sf"/>
</dbReference>
<evidence type="ECO:0000259" key="16">
    <source>
        <dbReference type="PROSITE" id="PS50805"/>
    </source>
</evidence>
<dbReference type="SMART" id="SM00349">
    <property type="entry name" value="KRAB"/>
    <property type="match status" value="1"/>
</dbReference>
<dbReference type="FunFam" id="3.30.160.60:FF:002343">
    <property type="entry name" value="Zinc finger protein 33A"/>
    <property type="match status" value="2"/>
</dbReference>
<keyword evidence="4" id="KW-0677">Repeat</keyword>
<dbReference type="GO" id="GO:0000981">
    <property type="term" value="F:DNA-binding transcription factor activity, RNA polymerase II-specific"/>
    <property type="evidence" value="ECO:0007669"/>
    <property type="project" value="TreeGrafter"/>
</dbReference>
<proteinExistence type="inferred from homology"/>
<dbReference type="FunFam" id="1.10.4020.10:FF:000001">
    <property type="entry name" value="zinc finger protein 263 isoform X1"/>
    <property type="match status" value="1"/>
</dbReference>
<evidence type="ECO:0000313" key="17">
    <source>
        <dbReference type="EMBL" id="KAK7812877.1"/>
    </source>
</evidence>
<dbReference type="GO" id="GO:0005667">
    <property type="term" value="C:transcription regulator complex"/>
    <property type="evidence" value="ECO:0007669"/>
    <property type="project" value="TreeGrafter"/>
</dbReference>
<feature type="region of interest" description="Disordered" evidence="13">
    <location>
        <begin position="22"/>
        <end position="45"/>
    </location>
</feature>
<evidence type="ECO:0000256" key="6">
    <source>
        <dbReference type="ARBA" id="ARBA00022833"/>
    </source>
</evidence>
<dbReference type="PANTHER" id="PTHR14003:SF23">
    <property type="entry name" value="ZINC FINGER PROTEIN 143"/>
    <property type="match status" value="1"/>
</dbReference>
<feature type="domain" description="SCAN box" evidence="15">
    <location>
        <begin position="44"/>
        <end position="118"/>
    </location>
</feature>
<dbReference type="PROSITE" id="PS50804">
    <property type="entry name" value="SCAN_BOX"/>
    <property type="match status" value="1"/>
</dbReference>
<dbReference type="GO" id="GO:0000785">
    <property type="term" value="C:chromatin"/>
    <property type="evidence" value="ECO:0007669"/>
    <property type="project" value="TreeGrafter"/>
</dbReference>
<dbReference type="Pfam" id="PF02023">
    <property type="entry name" value="SCAN"/>
    <property type="match status" value="1"/>
</dbReference>
<evidence type="ECO:0000259" key="15">
    <source>
        <dbReference type="PROSITE" id="PS50804"/>
    </source>
</evidence>
<keyword evidence="3" id="KW-0479">Metal-binding</keyword>
<keyword evidence="8" id="KW-0238">DNA-binding</keyword>
<dbReference type="SMART" id="SM00355">
    <property type="entry name" value="ZnF_C2H2"/>
    <property type="match status" value="6"/>
</dbReference>
<dbReference type="InterPro" id="IPR013087">
    <property type="entry name" value="Znf_C2H2_type"/>
</dbReference>
<evidence type="ECO:0000256" key="9">
    <source>
        <dbReference type="ARBA" id="ARBA00023163"/>
    </source>
</evidence>
<comment type="similarity">
    <text evidence="2">Belongs to the krueppel C2H2-type zinc-finger protein family.</text>
</comment>
<dbReference type="GO" id="GO:0008270">
    <property type="term" value="F:zinc ion binding"/>
    <property type="evidence" value="ECO:0007669"/>
    <property type="project" value="UniProtKB-KW"/>
</dbReference>
<dbReference type="InterPro" id="IPR001909">
    <property type="entry name" value="KRAB"/>
</dbReference>
<dbReference type="Pfam" id="PF01352">
    <property type="entry name" value="KRAB"/>
    <property type="match status" value="1"/>
</dbReference>
<dbReference type="CDD" id="cd07936">
    <property type="entry name" value="SCAN"/>
    <property type="match status" value="1"/>
</dbReference>
<dbReference type="InterPro" id="IPR003309">
    <property type="entry name" value="SCAN_dom"/>
</dbReference>
<protein>
    <recommendedName>
        <fullName evidence="19">Zinc finger protein 394</fullName>
    </recommendedName>
</protein>
<feature type="domain" description="C2H2-type" evidence="14">
    <location>
        <begin position="417"/>
        <end position="444"/>
    </location>
</feature>
<reference evidence="17 18" key="1">
    <citation type="journal article" date="2023" name="bioRxiv">
        <title>Conserved and derived expression patterns and positive selection on dental genes reveal complex evolutionary context of ever-growing rodent molars.</title>
        <authorList>
            <person name="Calamari Z.T."/>
            <person name="Song A."/>
            <person name="Cohen E."/>
            <person name="Akter M."/>
            <person name="Roy R.D."/>
            <person name="Hallikas O."/>
            <person name="Christensen M.M."/>
            <person name="Li P."/>
            <person name="Marangoni P."/>
            <person name="Jernvall J."/>
            <person name="Klein O.D."/>
        </authorList>
    </citation>
    <scope>NUCLEOTIDE SEQUENCE [LARGE SCALE GENOMIC DNA]</scope>
    <source>
        <strain evidence="17">V071</strain>
    </source>
</reference>
<dbReference type="Gene3D" id="6.10.140.140">
    <property type="match status" value="1"/>
</dbReference>
<sequence length="526" mass="59528">MAAGVGVAAPPLGAGLCTVKVEEDSPGNQKPSGPEDWQNPETSRQQFRQLRYQEVAGPEEALSRLWELCRRWLRPELRSKEQILELLVLEQFLTILPQELQACVRDLCPESGEEAAALGLVTFKDVADSLTWEEWEQLAAARKSFCRESMKDPDGTVLPGLETRASSTDWIPKQETLKEAESQAWVQEVSQGKVPLFTKCDDTVEDWEEKLPKDTVLLQLQRSPEEQGCAAIPHLIGVSKEGVSESNEFGNSASFGLGQHIQTAKNLSATGAYGNDHKQGFHVKCHTAKPHNSVDSSLGLHEDKPYKCDSCEKRFRQRSDLFKHQRTHTGEKPYQCQACGKSFSQSAALVKHQRTHTGERPYACPECGECFRQSSHLSRHQRTHASEKYCKCEECGEVFHISSLCRHQRLHKGERPYKCQDCQKSFKQRSDLFKHQRIHTGEKPYVCFVCGKSFSQSATLIKHQRTHTGEKPYTCLQCVLTPSLDFSKRQISSAATSQKRHQVPTEGLHKQYQEWQKEEAALKLYC</sequence>
<dbReference type="SUPFAM" id="SSF57667">
    <property type="entry name" value="beta-beta-alpha zinc fingers"/>
    <property type="match status" value="4"/>
</dbReference>
<keyword evidence="10 12" id="KW-0539">Nucleus</keyword>
<evidence type="ECO:0000256" key="11">
    <source>
        <dbReference type="PROSITE-ProRule" id="PRU00042"/>
    </source>
</evidence>
<dbReference type="GO" id="GO:0000978">
    <property type="term" value="F:RNA polymerase II cis-regulatory region sequence-specific DNA binding"/>
    <property type="evidence" value="ECO:0007669"/>
    <property type="project" value="TreeGrafter"/>
</dbReference>
<dbReference type="GO" id="GO:0031519">
    <property type="term" value="C:PcG protein complex"/>
    <property type="evidence" value="ECO:0007669"/>
    <property type="project" value="TreeGrafter"/>
</dbReference>
<evidence type="ECO:0000256" key="7">
    <source>
        <dbReference type="ARBA" id="ARBA00023015"/>
    </source>
</evidence>
<dbReference type="PANTHER" id="PTHR14003">
    <property type="entry name" value="TRANSCRIPTIONAL REPRESSOR PROTEIN YY"/>
    <property type="match status" value="1"/>
</dbReference>
<dbReference type="Proteomes" id="UP001488838">
    <property type="component" value="Unassembled WGS sequence"/>
</dbReference>
<dbReference type="PROSITE" id="PS50805">
    <property type="entry name" value="KRAB"/>
    <property type="match status" value="1"/>
</dbReference>
<evidence type="ECO:0000256" key="2">
    <source>
        <dbReference type="ARBA" id="ARBA00006991"/>
    </source>
</evidence>
<dbReference type="PROSITE" id="PS50157">
    <property type="entry name" value="ZINC_FINGER_C2H2_2"/>
    <property type="match status" value="6"/>
</dbReference>
<dbReference type="SMART" id="SM00431">
    <property type="entry name" value="SCAN"/>
    <property type="match status" value="1"/>
</dbReference>
<keyword evidence="7" id="KW-0805">Transcription regulation</keyword>
<keyword evidence="5 11" id="KW-0863">Zinc-finger</keyword>
<keyword evidence="9" id="KW-0804">Transcription</keyword>
<comment type="subcellular location">
    <subcellularLocation>
        <location evidence="1 12">Nucleus</location>
    </subcellularLocation>
</comment>
<dbReference type="InterPro" id="IPR036236">
    <property type="entry name" value="Znf_C2H2_sf"/>
</dbReference>
<feature type="domain" description="C2H2-type" evidence="14">
    <location>
        <begin position="334"/>
        <end position="361"/>
    </location>
</feature>
<dbReference type="SUPFAM" id="SSF109640">
    <property type="entry name" value="KRAB domain (Kruppel-associated box)"/>
    <property type="match status" value="1"/>
</dbReference>
<keyword evidence="18" id="KW-1185">Reference proteome</keyword>
<evidence type="ECO:0000259" key="14">
    <source>
        <dbReference type="PROSITE" id="PS50157"/>
    </source>
</evidence>
<dbReference type="FunFam" id="3.30.160.60:FF:001234">
    <property type="entry name" value="Zinc finger protein 394"/>
    <property type="match status" value="2"/>
</dbReference>
<organism evidence="17 18">
    <name type="scientific">Myodes glareolus</name>
    <name type="common">Bank vole</name>
    <name type="synonym">Clethrionomys glareolus</name>
    <dbReference type="NCBI Taxonomy" id="447135"/>
    <lineage>
        <taxon>Eukaryota</taxon>
        <taxon>Metazoa</taxon>
        <taxon>Chordata</taxon>
        <taxon>Craniata</taxon>
        <taxon>Vertebrata</taxon>
        <taxon>Euteleostomi</taxon>
        <taxon>Mammalia</taxon>
        <taxon>Eutheria</taxon>
        <taxon>Euarchontoglires</taxon>
        <taxon>Glires</taxon>
        <taxon>Rodentia</taxon>
        <taxon>Myomorpha</taxon>
        <taxon>Muroidea</taxon>
        <taxon>Cricetidae</taxon>
        <taxon>Arvicolinae</taxon>
        <taxon>Myodes</taxon>
    </lineage>
</organism>
<accession>A0AAW0IEX6</accession>
<evidence type="ECO:0000313" key="18">
    <source>
        <dbReference type="Proteomes" id="UP001488838"/>
    </source>
</evidence>
<dbReference type="CDD" id="cd07765">
    <property type="entry name" value="KRAB_A-box"/>
    <property type="match status" value="1"/>
</dbReference>
<dbReference type="AlphaFoldDB" id="A0AAW0IEX6"/>
<dbReference type="EMBL" id="JBBHLL010000142">
    <property type="protein sequence ID" value="KAK7812877.1"/>
    <property type="molecule type" value="Genomic_DNA"/>
</dbReference>
<evidence type="ECO:0000256" key="12">
    <source>
        <dbReference type="PROSITE-ProRule" id="PRU00187"/>
    </source>
</evidence>
<evidence type="ECO:0000256" key="10">
    <source>
        <dbReference type="ARBA" id="ARBA00023242"/>
    </source>
</evidence>
<feature type="domain" description="C2H2-type" evidence="14">
    <location>
        <begin position="390"/>
        <end position="416"/>
    </location>
</feature>
<feature type="domain" description="KRAB" evidence="16">
    <location>
        <begin position="121"/>
        <end position="197"/>
    </location>
</feature>
<feature type="domain" description="C2H2-type" evidence="14">
    <location>
        <begin position="445"/>
        <end position="472"/>
    </location>
</feature>
<keyword evidence="6" id="KW-0862">Zinc</keyword>
<dbReference type="Pfam" id="PF00096">
    <property type="entry name" value="zf-C2H2"/>
    <property type="match status" value="5"/>
</dbReference>
<evidence type="ECO:0000256" key="5">
    <source>
        <dbReference type="ARBA" id="ARBA00022771"/>
    </source>
</evidence>
<evidence type="ECO:0000256" key="8">
    <source>
        <dbReference type="ARBA" id="ARBA00023125"/>
    </source>
</evidence>
<dbReference type="Gene3D" id="1.10.4020.10">
    <property type="entry name" value="DNA breaking-rejoining enzymes"/>
    <property type="match status" value="1"/>
</dbReference>
<name>A0AAW0IEX6_MYOGA</name>
<dbReference type="Gene3D" id="3.30.160.60">
    <property type="entry name" value="Classic Zinc Finger"/>
    <property type="match status" value="7"/>
</dbReference>
<dbReference type="SUPFAM" id="SSF47353">
    <property type="entry name" value="Retrovirus capsid dimerization domain-like"/>
    <property type="match status" value="1"/>
</dbReference>